<dbReference type="EMBL" id="JASAOG010000449">
    <property type="protein sequence ID" value="KAK0039395.1"/>
    <property type="molecule type" value="Genomic_DNA"/>
</dbReference>
<keyword evidence="5" id="KW-1185">Reference proteome</keyword>
<organism evidence="4 5">
    <name type="scientific">Biomphalaria pfeifferi</name>
    <name type="common">Bloodfluke planorb</name>
    <name type="synonym">Freshwater snail</name>
    <dbReference type="NCBI Taxonomy" id="112525"/>
    <lineage>
        <taxon>Eukaryota</taxon>
        <taxon>Metazoa</taxon>
        <taxon>Spiralia</taxon>
        <taxon>Lophotrochozoa</taxon>
        <taxon>Mollusca</taxon>
        <taxon>Gastropoda</taxon>
        <taxon>Heterobranchia</taxon>
        <taxon>Euthyneura</taxon>
        <taxon>Panpulmonata</taxon>
        <taxon>Hygrophila</taxon>
        <taxon>Lymnaeoidea</taxon>
        <taxon>Planorbidae</taxon>
        <taxon>Biomphalaria</taxon>
    </lineage>
</organism>
<name>A0AAD8ETI7_BIOPF</name>
<dbReference type="Proteomes" id="UP001233172">
    <property type="component" value="Unassembled WGS sequence"/>
</dbReference>
<evidence type="ECO:0000313" key="4">
    <source>
        <dbReference type="EMBL" id="KAK0039395.1"/>
    </source>
</evidence>
<keyword evidence="1" id="KW-0378">Hydrolase</keyword>
<dbReference type="InterPro" id="IPR012334">
    <property type="entry name" value="Pectin_lyas_fold"/>
</dbReference>
<dbReference type="Gene3D" id="3.40.50.1110">
    <property type="entry name" value="SGNH hydrolase"/>
    <property type="match status" value="1"/>
</dbReference>
<evidence type="ECO:0000256" key="1">
    <source>
        <dbReference type="ARBA" id="ARBA00022801"/>
    </source>
</evidence>
<evidence type="ECO:0000259" key="3">
    <source>
        <dbReference type="Pfam" id="PF03629"/>
    </source>
</evidence>
<dbReference type="Gene3D" id="2.60.40.10">
    <property type="entry name" value="Immunoglobulins"/>
    <property type="match status" value="1"/>
</dbReference>
<dbReference type="SUPFAM" id="SSF52266">
    <property type="entry name" value="SGNH hydrolase"/>
    <property type="match status" value="1"/>
</dbReference>
<dbReference type="GO" id="GO:0001681">
    <property type="term" value="F:sialate O-acetylesterase activity"/>
    <property type="evidence" value="ECO:0007669"/>
    <property type="project" value="InterPro"/>
</dbReference>
<evidence type="ECO:0000256" key="2">
    <source>
        <dbReference type="SAM" id="MobiDB-lite"/>
    </source>
</evidence>
<feature type="domain" description="Sialate O-acetylesterase" evidence="3">
    <location>
        <begin position="362"/>
        <end position="433"/>
    </location>
</feature>
<protein>
    <submittedName>
        <fullName evidence="4">Sialate O-acetylesterase</fullName>
    </submittedName>
</protein>
<evidence type="ECO:0000313" key="5">
    <source>
        <dbReference type="Proteomes" id="UP001233172"/>
    </source>
</evidence>
<accession>A0AAD8ETI7</accession>
<comment type="caution">
    <text evidence="4">The sequence shown here is derived from an EMBL/GenBank/DDBJ whole genome shotgun (WGS) entry which is preliminary data.</text>
</comment>
<dbReference type="PANTHER" id="PTHR22901">
    <property type="entry name" value="SIALATE O-ACETYLESTERASE"/>
    <property type="match status" value="1"/>
</dbReference>
<reference evidence="4" key="1">
    <citation type="journal article" date="2023" name="PLoS Negl. Trop. Dis.">
        <title>A genome sequence for Biomphalaria pfeifferi, the major vector snail for the human-infecting parasite Schistosoma mansoni.</title>
        <authorList>
            <person name="Bu L."/>
            <person name="Lu L."/>
            <person name="Laidemitt M.R."/>
            <person name="Zhang S.M."/>
            <person name="Mutuku M."/>
            <person name="Mkoji G."/>
            <person name="Steinauer M."/>
            <person name="Loker E.S."/>
        </authorList>
    </citation>
    <scope>NUCLEOTIDE SEQUENCE</scope>
    <source>
        <strain evidence="4">KasaAsao</strain>
    </source>
</reference>
<dbReference type="AlphaFoldDB" id="A0AAD8ETI7"/>
<dbReference type="InterPro" id="IPR013783">
    <property type="entry name" value="Ig-like_fold"/>
</dbReference>
<feature type="region of interest" description="Disordered" evidence="2">
    <location>
        <begin position="414"/>
        <end position="452"/>
    </location>
</feature>
<dbReference type="Pfam" id="PF03629">
    <property type="entry name" value="SASA"/>
    <property type="match status" value="1"/>
</dbReference>
<dbReference type="InterPro" id="IPR005181">
    <property type="entry name" value="SASA"/>
</dbReference>
<dbReference type="InterPro" id="IPR039329">
    <property type="entry name" value="SIAE"/>
</dbReference>
<gene>
    <name evidence="4" type="ORF">Bpfe_031148</name>
</gene>
<dbReference type="InterPro" id="IPR036514">
    <property type="entry name" value="SGNH_hydro_sf"/>
</dbReference>
<dbReference type="Gene3D" id="2.160.20.10">
    <property type="entry name" value="Single-stranded right-handed beta-helix, Pectin lyase-like"/>
    <property type="match status" value="1"/>
</dbReference>
<proteinExistence type="predicted"/>
<dbReference type="GO" id="GO:0005975">
    <property type="term" value="P:carbohydrate metabolic process"/>
    <property type="evidence" value="ECO:0007669"/>
    <property type="project" value="TreeGrafter"/>
</dbReference>
<reference evidence="4" key="2">
    <citation type="submission" date="2023-04" db="EMBL/GenBank/DDBJ databases">
        <authorList>
            <person name="Bu L."/>
            <person name="Lu L."/>
            <person name="Laidemitt M.R."/>
            <person name="Zhang S.M."/>
            <person name="Mutuku M."/>
            <person name="Mkoji G."/>
            <person name="Steinauer M."/>
            <person name="Loker E.S."/>
        </authorList>
    </citation>
    <scope>NUCLEOTIDE SEQUENCE</scope>
    <source>
        <strain evidence="4">KasaAsao</strain>
        <tissue evidence="4">Whole Snail</tissue>
    </source>
</reference>
<dbReference type="PANTHER" id="PTHR22901:SF0">
    <property type="entry name" value="SIALATE O-ACETYLESTERASE"/>
    <property type="match status" value="1"/>
</dbReference>
<sequence>MRDITTAPFFIRLGKRQRGPANSPISQIKRVNISNIVVSDAHSEFASIIAGLPESLVEDVNFSNIYIEYKGGGTKEDALREPPENEKNYPEPTFADVVLPDVLGDSMVLQRQQKIPIRGKADAGEAVKVSFGKQKLTAIADQKGNWRVDLKPLKASFTAQSLTIEGKNKIELKNILVGEVWLVSGNRICNGRFFKQITAKRKLPKRIIRTFDFSMFRAKLRSRKNRKKLGEWKICNPESVKDFSGAGYYFGVELQRNLNVPIGLINSSYGGSQAEAWTPTEYLNANPDLKATVERTKIWEEERPRVKAEYAAAIEKWKAESEKQKVSGAKPSPSPSVPDALRDYRIASSIYDGMIEPLIPFAIRGAAWYQGESNEARAEQYNILLPTMIKSWREKWAQGNFPFVIIQLPNYRKVSDEPENSPWSFIREAQRKTAENTSNTGLNRDHRHRRSK</sequence>